<dbReference type="PANTHER" id="PTHR42899">
    <property type="entry name" value="SPERMATOGENESIS-ASSOCIATED PROTEIN 20"/>
    <property type="match status" value="1"/>
</dbReference>
<dbReference type="EMBL" id="JAOPGA020001313">
    <property type="protein sequence ID" value="KAL0487171.1"/>
    <property type="molecule type" value="Genomic_DNA"/>
</dbReference>
<dbReference type="Proteomes" id="UP001431209">
    <property type="component" value="Unassembled WGS sequence"/>
</dbReference>
<accession>A0AAW2ZDD9</accession>
<evidence type="ECO:0000313" key="2">
    <source>
        <dbReference type="EMBL" id="KAL0487171.1"/>
    </source>
</evidence>
<dbReference type="PIRSF" id="PIRSF006402">
    <property type="entry name" value="UCP006402_thioredoxin"/>
    <property type="match status" value="1"/>
</dbReference>
<name>A0AAW2ZDD9_9EUKA</name>
<dbReference type="Pfam" id="PF03190">
    <property type="entry name" value="Thioredox_DsbH"/>
    <property type="match status" value="1"/>
</dbReference>
<dbReference type="SUPFAM" id="SSF52833">
    <property type="entry name" value="Thioredoxin-like"/>
    <property type="match status" value="1"/>
</dbReference>
<dbReference type="InterPro" id="IPR012341">
    <property type="entry name" value="6hp_glycosidase-like_sf"/>
</dbReference>
<dbReference type="Gene3D" id="1.50.10.10">
    <property type="match status" value="1"/>
</dbReference>
<evidence type="ECO:0000313" key="3">
    <source>
        <dbReference type="Proteomes" id="UP001431209"/>
    </source>
</evidence>
<comment type="caution">
    <text evidence="2">The sequence shown here is derived from an EMBL/GenBank/DDBJ whole genome shotgun (WGS) entry which is preliminary data.</text>
</comment>
<dbReference type="AlphaFoldDB" id="A0AAW2ZDD9"/>
<reference evidence="2 3" key="1">
    <citation type="submission" date="2024-03" db="EMBL/GenBank/DDBJ databases">
        <title>The Acrasis kona genome and developmental transcriptomes reveal deep origins of eukaryotic multicellular pathways.</title>
        <authorList>
            <person name="Sheikh S."/>
            <person name="Fu C.-J."/>
            <person name="Brown M.W."/>
            <person name="Baldauf S.L."/>
        </authorList>
    </citation>
    <scope>NUCLEOTIDE SEQUENCE [LARGE SCALE GENOMIC DNA]</scope>
    <source>
        <strain evidence="2 3">ATCC MYA-3509</strain>
    </source>
</reference>
<evidence type="ECO:0000259" key="1">
    <source>
        <dbReference type="Pfam" id="PF03190"/>
    </source>
</evidence>
<organism evidence="2 3">
    <name type="scientific">Acrasis kona</name>
    <dbReference type="NCBI Taxonomy" id="1008807"/>
    <lineage>
        <taxon>Eukaryota</taxon>
        <taxon>Discoba</taxon>
        <taxon>Heterolobosea</taxon>
        <taxon>Tetramitia</taxon>
        <taxon>Eutetramitia</taxon>
        <taxon>Acrasidae</taxon>
        <taxon>Acrasis</taxon>
    </lineage>
</organism>
<dbReference type="GO" id="GO:0005975">
    <property type="term" value="P:carbohydrate metabolic process"/>
    <property type="evidence" value="ECO:0007669"/>
    <property type="project" value="InterPro"/>
</dbReference>
<keyword evidence="3" id="KW-1185">Reference proteome</keyword>
<protein>
    <submittedName>
        <fullName evidence="2">DUF255 domain-containing protein</fullName>
    </submittedName>
</protein>
<dbReference type="InterPro" id="IPR008928">
    <property type="entry name" value="6-hairpin_glycosidase_sf"/>
</dbReference>
<dbReference type="InterPro" id="IPR004879">
    <property type="entry name" value="Ssp411-like_TRX"/>
</dbReference>
<gene>
    <name evidence="2" type="ORF">AKO1_001054</name>
</gene>
<dbReference type="Gene3D" id="3.40.30.10">
    <property type="entry name" value="Glutaredoxin"/>
    <property type="match status" value="1"/>
</dbReference>
<dbReference type="SUPFAM" id="SSF48208">
    <property type="entry name" value="Six-hairpin glycosidases"/>
    <property type="match status" value="1"/>
</dbReference>
<proteinExistence type="predicted"/>
<feature type="domain" description="Spermatogenesis-associated protein 20-like TRX" evidence="1">
    <location>
        <begin position="32"/>
        <end position="195"/>
    </location>
</feature>
<dbReference type="InterPro" id="IPR036249">
    <property type="entry name" value="Thioredoxin-like_sf"/>
</dbReference>
<dbReference type="InterPro" id="IPR024705">
    <property type="entry name" value="Ssp411"/>
</dbReference>
<dbReference type="CDD" id="cd02955">
    <property type="entry name" value="SSP411"/>
    <property type="match status" value="1"/>
</dbReference>
<dbReference type="PANTHER" id="PTHR42899:SF1">
    <property type="entry name" value="SPERMATOGENESIS-ASSOCIATED PROTEIN 20"/>
    <property type="match status" value="1"/>
</dbReference>
<sequence>MNVSLLKSTKIKYLHNISRLSNRLMSTQHKHTNRLNGCTSPYLLQHAHNPVDWYPWGQEAIEKAKNESKPIFLSVGYSTCHWCHVMEREIENEQIASIMNKHFVNIKVDREERPDVDRVYMSFVQATTGHGGWPMSVFLTPDLKPFFGGTYFPPREAMFSRGPSFPALLNRISTLWGSSREDIVAQSSEIMEALKQDEQDEGEKSEIFKDASKYVQKAIDNELGMYDSKLGGFGAAPKFPRPVVLNLLFQKHHSNPKALEACLFTLRCMANGGMHDHLGGGFHRYSVDKYWHVPHFEKMTYDQGQLLVSYLDAYQITKDDQYSKVAQFIMSYMIRDMTLNKKAFYSAEDADSLATTDSEHKTEGAFYVWVYDELKALIKDEKTFLLFCDVYDVKEDGNVQGSSDPHGELTGQNVLIMRSSDEVGKAAKKLNISVDDAEKMLQSARDILFNHRLKRPRPHLDDKIITAWNGLMISGFARAALVLGNDEYSTQAEFAAEFIKSNLYDKNSGELYRSYREGSNQSQPIHGYLNDYCFFIRGLLDLYESTGKLSWLKWAIQLQNKQDELFQDRRGGYYEVTGRDETILLKMKESYDGAEPSGNSVAAGNLVRLASYSNEQDANKYLKSANGVFKAIGPMVEKAPHAVPQLLCALDALANPGSHVVIVYDDNTNKNELKSMISAVQDKFDPTRTLFYLNKSDSDVTKFVNSNMEYLSQAKVVDAKPTAYICRDFACQAPITDTHQLKSSL</sequence>